<reference evidence="2" key="1">
    <citation type="submission" date="2022-11" db="EMBL/GenBank/DDBJ databases">
        <title>Hoeflea poritis sp. nov., isolated from scleractinian coral Porites lutea.</title>
        <authorList>
            <person name="Zhang G."/>
            <person name="Wei Q."/>
            <person name="Cai L."/>
        </authorList>
    </citation>
    <scope>NUCLEOTIDE SEQUENCE</scope>
    <source>
        <strain evidence="2">E7-10</strain>
    </source>
</reference>
<evidence type="ECO:0000313" key="2">
    <source>
        <dbReference type="EMBL" id="MDA4846693.1"/>
    </source>
</evidence>
<sequence>MRIGSHRIRLPESRMLRMGLGILLVIGGILGFLPILGFWMIPLGLLILSHDLPTVRRWRRRLAVRFGRRNGDRNGNRK</sequence>
<name>A0ABT4VPQ7_9HYPH</name>
<evidence type="ECO:0000313" key="3">
    <source>
        <dbReference type="Proteomes" id="UP001148313"/>
    </source>
</evidence>
<keyword evidence="1" id="KW-1133">Transmembrane helix</keyword>
<gene>
    <name evidence="2" type="ORF">OOZ53_15125</name>
</gene>
<evidence type="ECO:0008006" key="4">
    <source>
        <dbReference type="Google" id="ProtNLM"/>
    </source>
</evidence>
<keyword evidence="3" id="KW-1185">Reference proteome</keyword>
<organism evidence="2 3">
    <name type="scientific">Hoeflea poritis</name>
    <dbReference type="NCBI Taxonomy" id="2993659"/>
    <lineage>
        <taxon>Bacteria</taxon>
        <taxon>Pseudomonadati</taxon>
        <taxon>Pseudomonadota</taxon>
        <taxon>Alphaproteobacteria</taxon>
        <taxon>Hyphomicrobiales</taxon>
        <taxon>Rhizobiaceae</taxon>
        <taxon>Hoeflea</taxon>
    </lineage>
</organism>
<dbReference type="EMBL" id="JAPJZH010000009">
    <property type="protein sequence ID" value="MDA4846693.1"/>
    <property type="molecule type" value="Genomic_DNA"/>
</dbReference>
<feature type="transmembrane region" description="Helical" evidence="1">
    <location>
        <begin position="20"/>
        <end position="48"/>
    </location>
</feature>
<comment type="caution">
    <text evidence="2">The sequence shown here is derived from an EMBL/GenBank/DDBJ whole genome shotgun (WGS) entry which is preliminary data.</text>
</comment>
<keyword evidence="1" id="KW-0812">Transmembrane</keyword>
<evidence type="ECO:0000256" key="1">
    <source>
        <dbReference type="SAM" id="Phobius"/>
    </source>
</evidence>
<accession>A0ABT4VPQ7</accession>
<dbReference type="Proteomes" id="UP001148313">
    <property type="component" value="Unassembled WGS sequence"/>
</dbReference>
<proteinExistence type="predicted"/>
<keyword evidence="1" id="KW-0472">Membrane</keyword>
<protein>
    <recommendedName>
        <fullName evidence="4">Transmembrane protein (PGPGW)</fullName>
    </recommendedName>
</protein>